<feature type="domain" description="Sushi" evidence="28">
    <location>
        <begin position="380"/>
        <end position="441"/>
    </location>
</feature>
<dbReference type="Gene3D" id="2.10.25.10">
    <property type="entry name" value="Laminin"/>
    <property type="match status" value="1"/>
</dbReference>
<reference evidence="29" key="3">
    <citation type="submission" date="2025-09" db="UniProtKB">
        <authorList>
            <consortium name="Ensembl"/>
        </authorList>
    </citation>
    <scope>IDENTIFICATION</scope>
</reference>
<keyword evidence="4 23" id="KW-0245">EGF-like domain</keyword>
<dbReference type="Gene3D" id="3.10.100.10">
    <property type="entry name" value="Mannose-Binding Protein A, subunit A"/>
    <property type="match status" value="1"/>
</dbReference>
<evidence type="ECO:0000256" key="18">
    <source>
        <dbReference type="ARBA" id="ARBA00040812"/>
    </source>
</evidence>
<dbReference type="PROSITE" id="PS50041">
    <property type="entry name" value="C_TYPE_LECTIN_2"/>
    <property type="match status" value="1"/>
</dbReference>
<dbReference type="SMART" id="SM00181">
    <property type="entry name" value="EGF"/>
    <property type="match status" value="1"/>
</dbReference>
<evidence type="ECO:0000256" key="19">
    <source>
        <dbReference type="ARBA" id="ARBA00041401"/>
    </source>
</evidence>
<keyword evidence="3" id="KW-1003">Cell membrane</keyword>
<protein>
    <recommendedName>
        <fullName evidence="18">E-selectin</fullName>
    </recommendedName>
    <alternativeName>
        <fullName evidence="19">CD62 antigen-like family member E</fullName>
    </alternativeName>
    <alternativeName>
        <fullName evidence="20">Endothelial leukocyte adhesion molecule 1</fullName>
    </alternativeName>
    <alternativeName>
        <fullName evidence="21">Leukocyte-endothelial cell adhesion molecule 2</fullName>
    </alternativeName>
</protein>
<feature type="disulfide bond" evidence="24">
    <location>
        <begin position="722"/>
        <end position="749"/>
    </location>
</feature>
<dbReference type="InterPro" id="IPR001304">
    <property type="entry name" value="C-type_lectin-like"/>
</dbReference>
<dbReference type="InterPro" id="IPR001881">
    <property type="entry name" value="EGF-like_Ca-bd_dom"/>
</dbReference>
<organism evidence="29 30">
    <name type="scientific">Sphaeramia orbicularis</name>
    <name type="common">orbiculate cardinalfish</name>
    <dbReference type="NCBI Taxonomy" id="375764"/>
    <lineage>
        <taxon>Eukaryota</taxon>
        <taxon>Metazoa</taxon>
        <taxon>Chordata</taxon>
        <taxon>Craniata</taxon>
        <taxon>Vertebrata</taxon>
        <taxon>Euteleostomi</taxon>
        <taxon>Actinopterygii</taxon>
        <taxon>Neopterygii</taxon>
        <taxon>Teleostei</taxon>
        <taxon>Neoteleostei</taxon>
        <taxon>Acanthomorphata</taxon>
        <taxon>Gobiaria</taxon>
        <taxon>Kurtiformes</taxon>
        <taxon>Apogonoidei</taxon>
        <taxon>Apogonidae</taxon>
        <taxon>Apogoninae</taxon>
        <taxon>Sphaeramia</taxon>
    </lineage>
</organism>
<comment type="caution">
    <text evidence="23">Lacks conserved residue(s) required for the propagation of feature annotation.</text>
</comment>
<keyword evidence="16" id="KW-0325">Glycoprotein</keyword>
<feature type="disulfide bond" evidence="24">
    <location>
        <begin position="598"/>
        <end position="625"/>
    </location>
</feature>
<feature type="disulfide bond" evidence="24">
    <location>
        <begin position="226"/>
        <end position="253"/>
    </location>
</feature>
<dbReference type="PANTHER" id="PTHR19325">
    <property type="entry name" value="COMPLEMENT COMPONENT-RELATED SUSHI DOMAIN-CONTAINING"/>
    <property type="match status" value="1"/>
</dbReference>
<dbReference type="InterPro" id="IPR000742">
    <property type="entry name" value="EGF"/>
</dbReference>
<feature type="domain" description="Sushi" evidence="28">
    <location>
        <begin position="815"/>
        <end position="877"/>
    </location>
</feature>
<keyword evidence="7" id="KW-0479">Metal-binding</keyword>
<keyword evidence="5 24" id="KW-0768">Sushi</keyword>
<evidence type="ECO:0000259" key="28">
    <source>
        <dbReference type="PROSITE" id="PS50923"/>
    </source>
</evidence>
<feature type="domain" description="Sushi" evidence="28">
    <location>
        <begin position="628"/>
        <end position="689"/>
    </location>
</feature>
<comment type="similarity">
    <text evidence="2">Belongs to the selectin/LECAM family.</text>
</comment>
<dbReference type="GO" id="GO:0005886">
    <property type="term" value="C:plasma membrane"/>
    <property type="evidence" value="ECO:0007669"/>
    <property type="project" value="UniProtKB-SubCell"/>
</dbReference>
<feature type="domain" description="EGF-like" evidence="26">
    <location>
        <begin position="154"/>
        <end position="190"/>
    </location>
</feature>
<evidence type="ECO:0000256" key="24">
    <source>
        <dbReference type="PROSITE-ProRule" id="PRU00302"/>
    </source>
</evidence>
<evidence type="ECO:0000256" key="25">
    <source>
        <dbReference type="SAM" id="Phobius"/>
    </source>
</evidence>
<dbReference type="FunFam" id="3.10.100.10:FF:000007">
    <property type="entry name" value="L-selectin"/>
    <property type="match status" value="1"/>
</dbReference>
<feature type="domain" description="C-type lectin" evidence="27">
    <location>
        <begin position="36"/>
        <end position="154"/>
    </location>
</feature>
<feature type="domain" description="Sushi" evidence="28">
    <location>
        <begin position="256"/>
        <end position="317"/>
    </location>
</feature>
<evidence type="ECO:0000256" key="6">
    <source>
        <dbReference type="ARBA" id="ARBA00022692"/>
    </source>
</evidence>
<evidence type="ECO:0000256" key="10">
    <source>
        <dbReference type="ARBA" id="ARBA00022737"/>
    </source>
</evidence>
<dbReference type="PROSITE" id="PS00615">
    <property type="entry name" value="C_TYPE_LECTIN_1"/>
    <property type="match status" value="1"/>
</dbReference>
<dbReference type="SMART" id="SM00032">
    <property type="entry name" value="CCP"/>
    <property type="match status" value="11"/>
</dbReference>
<dbReference type="Pfam" id="PF00084">
    <property type="entry name" value="Sushi"/>
    <property type="match status" value="11"/>
</dbReference>
<evidence type="ECO:0000256" key="3">
    <source>
        <dbReference type="ARBA" id="ARBA00022475"/>
    </source>
</evidence>
<evidence type="ECO:0000256" key="20">
    <source>
        <dbReference type="ARBA" id="ARBA00042113"/>
    </source>
</evidence>
<proteinExistence type="inferred from homology"/>
<keyword evidence="15 23" id="KW-1015">Disulfide bond</keyword>
<feature type="disulfide bond" evidence="24">
    <location>
        <begin position="848"/>
        <end position="875"/>
    </location>
</feature>
<evidence type="ECO:0000256" key="17">
    <source>
        <dbReference type="ARBA" id="ARBA00038738"/>
    </source>
</evidence>
<evidence type="ECO:0000256" key="5">
    <source>
        <dbReference type="ARBA" id="ARBA00022659"/>
    </source>
</evidence>
<evidence type="ECO:0000256" key="14">
    <source>
        <dbReference type="ARBA" id="ARBA00023136"/>
    </source>
</evidence>
<dbReference type="InterPro" id="IPR018378">
    <property type="entry name" value="C-type_lectin_CS"/>
</dbReference>
<dbReference type="InterPro" id="IPR016186">
    <property type="entry name" value="C-type_lectin-like/link_sf"/>
</dbReference>
<evidence type="ECO:0000256" key="21">
    <source>
        <dbReference type="ARBA" id="ARBA00043124"/>
    </source>
</evidence>
<dbReference type="PROSITE" id="PS00022">
    <property type="entry name" value="EGF_1"/>
    <property type="match status" value="1"/>
</dbReference>
<dbReference type="SUPFAM" id="SSF56436">
    <property type="entry name" value="C-type lectin-like"/>
    <property type="match status" value="1"/>
</dbReference>
<reference evidence="29" key="2">
    <citation type="submission" date="2025-08" db="UniProtKB">
        <authorList>
            <consortium name="Ensembl"/>
        </authorList>
    </citation>
    <scope>IDENTIFICATION</scope>
</reference>
<dbReference type="InterPro" id="IPR035976">
    <property type="entry name" value="Sushi/SCR/CCP_sf"/>
</dbReference>
<keyword evidence="13 25" id="KW-1133">Transmembrane helix</keyword>
<feature type="domain" description="Sushi" evidence="28">
    <location>
        <begin position="566"/>
        <end position="627"/>
    </location>
</feature>
<dbReference type="GO" id="GO:0007155">
    <property type="term" value="P:cell adhesion"/>
    <property type="evidence" value="ECO:0007669"/>
    <property type="project" value="UniProtKB-KW"/>
</dbReference>
<evidence type="ECO:0000256" key="16">
    <source>
        <dbReference type="ARBA" id="ARBA00023180"/>
    </source>
</evidence>
<dbReference type="FunCoup" id="A0A673A036">
    <property type="interactions" value="787"/>
</dbReference>
<dbReference type="SMART" id="SM00034">
    <property type="entry name" value="CLECT"/>
    <property type="match status" value="1"/>
</dbReference>
<feature type="disulfide bond" evidence="23">
    <location>
        <begin position="180"/>
        <end position="189"/>
    </location>
</feature>
<dbReference type="Gene3D" id="2.10.70.10">
    <property type="entry name" value="Complement Module, domain 1"/>
    <property type="match status" value="11"/>
</dbReference>
<dbReference type="AlphaFoldDB" id="A0A673A036"/>
<keyword evidence="11" id="KW-0106">Calcium</keyword>
<feature type="disulfide bond" evidence="24">
    <location>
        <begin position="412"/>
        <end position="439"/>
    </location>
</feature>
<dbReference type="InterPro" id="IPR000436">
    <property type="entry name" value="Sushi_SCR_CCP_dom"/>
</dbReference>
<feature type="domain" description="Sushi" evidence="28">
    <location>
        <begin position="442"/>
        <end position="503"/>
    </location>
</feature>
<feature type="disulfide bond" evidence="24">
    <location>
        <begin position="474"/>
        <end position="501"/>
    </location>
</feature>
<dbReference type="PROSITE" id="PS50026">
    <property type="entry name" value="EGF_3"/>
    <property type="match status" value="1"/>
</dbReference>
<feature type="disulfide bond" evidence="24">
    <location>
        <begin position="288"/>
        <end position="315"/>
    </location>
</feature>
<dbReference type="CDD" id="cd00054">
    <property type="entry name" value="EGF_CA"/>
    <property type="match status" value="1"/>
</dbReference>
<evidence type="ECO:0000256" key="23">
    <source>
        <dbReference type="PROSITE-ProRule" id="PRU00076"/>
    </source>
</evidence>
<dbReference type="InParanoid" id="A0A673A036"/>
<dbReference type="SUPFAM" id="SSF57535">
    <property type="entry name" value="Complement control module/SCR domain"/>
    <property type="match status" value="11"/>
</dbReference>
<feature type="transmembrane region" description="Helical" evidence="25">
    <location>
        <begin position="886"/>
        <end position="910"/>
    </location>
</feature>
<evidence type="ECO:0000256" key="22">
    <source>
        <dbReference type="ARBA" id="ARBA00045695"/>
    </source>
</evidence>
<dbReference type="SMART" id="SM00179">
    <property type="entry name" value="EGF_CA"/>
    <property type="match status" value="1"/>
</dbReference>
<evidence type="ECO:0000256" key="11">
    <source>
        <dbReference type="ARBA" id="ARBA00022837"/>
    </source>
</evidence>
<evidence type="ECO:0000256" key="2">
    <source>
        <dbReference type="ARBA" id="ARBA00007360"/>
    </source>
</evidence>
<dbReference type="InterPro" id="IPR002396">
    <property type="entry name" value="Selectin_superfamily"/>
</dbReference>
<dbReference type="PROSITE" id="PS50923">
    <property type="entry name" value="SUSHI"/>
    <property type="match status" value="11"/>
</dbReference>
<feature type="disulfide bond" evidence="24">
    <location>
        <begin position="660"/>
        <end position="687"/>
    </location>
</feature>
<evidence type="ECO:0000259" key="26">
    <source>
        <dbReference type="PROSITE" id="PS50026"/>
    </source>
</evidence>
<dbReference type="OrthoDB" id="406096at2759"/>
<feature type="disulfide bond" evidence="24">
    <location>
        <begin position="785"/>
        <end position="812"/>
    </location>
</feature>
<dbReference type="Proteomes" id="UP000472271">
    <property type="component" value="Chromosome 4"/>
</dbReference>
<dbReference type="PANTHER" id="PTHR19325:SF493">
    <property type="entry name" value="E-SELECTIN"/>
    <property type="match status" value="1"/>
</dbReference>
<reference evidence="29" key="1">
    <citation type="submission" date="2019-06" db="EMBL/GenBank/DDBJ databases">
        <authorList>
            <consortium name="Wellcome Sanger Institute Data Sharing"/>
        </authorList>
    </citation>
    <scope>NUCLEOTIDE SEQUENCE [LARGE SCALE GENOMIC DNA]</scope>
</reference>
<keyword evidence="6 25" id="KW-0812">Transmembrane</keyword>
<evidence type="ECO:0000256" key="1">
    <source>
        <dbReference type="ARBA" id="ARBA00004251"/>
    </source>
</evidence>
<dbReference type="Ensembl" id="ENSSORT00005023497.1">
    <property type="protein sequence ID" value="ENSSORP00005022830.1"/>
    <property type="gene ID" value="ENSSORG00005011078.1"/>
</dbReference>
<evidence type="ECO:0000259" key="27">
    <source>
        <dbReference type="PROSITE" id="PS50041"/>
    </source>
</evidence>
<evidence type="ECO:0000256" key="9">
    <source>
        <dbReference type="ARBA" id="ARBA00022734"/>
    </source>
</evidence>
<evidence type="ECO:0000313" key="29">
    <source>
        <dbReference type="Ensembl" id="ENSSORP00005022830.1"/>
    </source>
</evidence>
<keyword evidence="12" id="KW-0130">Cell adhesion</keyword>
<feature type="disulfide bond" evidence="24">
    <location>
        <begin position="350"/>
        <end position="377"/>
    </location>
</feature>
<keyword evidence="14 25" id="KW-0472">Membrane</keyword>
<feature type="domain" description="Sushi" evidence="28">
    <location>
        <begin position="690"/>
        <end position="751"/>
    </location>
</feature>
<evidence type="ECO:0000313" key="30">
    <source>
        <dbReference type="Proteomes" id="UP000472271"/>
    </source>
</evidence>
<accession>A0A673A036</accession>
<comment type="function">
    <text evidence="22">Cell-surface glycoprotein having a role in immunoadhesion. Mediates in the adhesion of blood neutrophils in cytokine-activated endothelium through interaction with SELPLG/PSGL1. May have a role in capillary morphogenesis.</text>
</comment>
<evidence type="ECO:0000256" key="15">
    <source>
        <dbReference type="ARBA" id="ARBA00023157"/>
    </source>
</evidence>
<sequence>MMFLESAHIRINLHHGMLIVALTVFVKDLGGIGGGVQAWTYHYSPRMKWEDGHIWCKKHFTGLVVIHNEEETAFVNDLVPFTRRYYWIGIKKVEKVWTWVDANKTVPLEAQNWATGEPDNITGQDCVEIYIKRDNDTAKWNNEMCHHRKAALCYRDSCIPDSCSVHADCVETVGNYTCQCHPGFIGPRCQEAKQCPVLNETFRGGRMNCSHPFAPHSYNSTCEVGCNEGYELHGYDLIRCDHTGQWTASLPTCEVKQCSPIFFPITGNMTCVDAVKPFSFGSQCDFTCQEGYRLVGNDTLTCLASGNWSEPLPTCTMVQCNSLKSPPHASMQCHGLLGEHSYGSMCALQCEEGFELIGNNITKCSASGHWSHPHPVCRAKKCPALNFLPHGSLVCTDPHGSFSFETKCVSTCDKGFFLNGTANTECTSSGSWSTDVPQCLAKKCPALKFPPHGSLVCTDPHGSFSFGSECVSACDKGFFLNGTANTECTSMGIWNADVPECLAKKCPALNSPPHGSLVCADPHGSFRFGSTCVSTCDKGFFLNGTANTECTSLGSWSTDVPQCLAKKCPALNSPPHGFINCTDPHGSFSFGSTCVSTCDKGFFLNGTANTECTFLGSWSTDVPQCLAQKCPALNSPPHGFINCTDPHGSFSFGSTCVSTCDKGFFLNGTANTECISSGSWSTDVPQCIAKKCPALNSPPHGFINCTDPHGAFSFGSKCVSSCESGFLLNASADTECTAQATWSREAAHCLARPCPLLAKPPHYGNMNCSHPYSLSSFGSHCNFECEEGFWLKGRSSVLCNATGHWSENLPTCQPVQCKAIPALSLPLSMNCSHPLGNFSFGSQCLFSCEEGFSLNGTDVLFCSSSGIWNNSLPTCKAEGLPVGTAMLLYTGVGAASAVVPLVLIGLAMLVMTRCRKRGNSILTDEHAWDENVNPAFES</sequence>
<evidence type="ECO:0000256" key="7">
    <source>
        <dbReference type="ARBA" id="ARBA00022723"/>
    </source>
</evidence>
<dbReference type="FunFam" id="2.10.70.10:FF:000001">
    <property type="entry name" value="Selectin P"/>
    <property type="match status" value="9"/>
</dbReference>
<keyword evidence="30" id="KW-1185">Reference proteome</keyword>
<comment type="subunit">
    <text evidence="17">Interacts with SELPLG/PSGL1 and PODXL2 through the sialyl Lewis X epitope. SELPLG sulfation appears not to be required for this interaction.</text>
</comment>
<gene>
    <name evidence="29" type="primary">selp</name>
</gene>
<dbReference type="GO" id="GO:0030246">
    <property type="term" value="F:carbohydrate binding"/>
    <property type="evidence" value="ECO:0007669"/>
    <property type="project" value="UniProtKB-KW"/>
</dbReference>
<dbReference type="Pfam" id="PF00059">
    <property type="entry name" value="Lectin_C"/>
    <property type="match status" value="1"/>
</dbReference>
<feature type="disulfide bond" evidence="24">
    <location>
        <begin position="536"/>
        <end position="563"/>
    </location>
</feature>
<dbReference type="GO" id="GO:0005509">
    <property type="term" value="F:calcium ion binding"/>
    <property type="evidence" value="ECO:0007669"/>
    <property type="project" value="InterPro"/>
</dbReference>
<dbReference type="CDD" id="cd00033">
    <property type="entry name" value="CCP"/>
    <property type="match status" value="11"/>
</dbReference>
<feature type="domain" description="Sushi" evidence="28">
    <location>
        <begin position="504"/>
        <end position="565"/>
    </location>
</feature>
<dbReference type="PRINTS" id="PR00343">
    <property type="entry name" value="SELECTIN"/>
</dbReference>
<name>A0A673A036_9TELE</name>
<feature type="domain" description="Sushi" evidence="28">
    <location>
        <begin position="193"/>
        <end position="255"/>
    </location>
</feature>
<keyword evidence="10" id="KW-0677">Repeat</keyword>
<evidence type="ECO:0000256" key="12">
    <source>
        <dbReference type="ARBA" id="ARBA00022889"/>
    </source>
</evidence>
<keyword evidence="9" id="KW-0430">Lectin</keyword>
<feature type="domain" description="Sushi" evidence="28">
    <location>
        <begin position="752"/>
        <end position="814"/>
    </location>
</feature>
<evidence type="ECO:0000256" key="4">
    <source>
        <dbReference type="ARBA" id="ARBA00022536"/>
    </source>
</evidence>
<feature type="domain" description="Sushi" evidence="28">
    <location>
        <begin position="318"/>
        <end position="379"/>
    </location>
</feature>
<evidence type="ECO:0000256" key="13">
    <source>
        <dbReference type="ARBA" id="ARBA00022989"/>
    </source>
</evidence>
<comment type="subcellular location">
    <subcellularLocation>
        <location evidence="1">Cell membrane</location>
        <topology evidence="1">Single-pass type I membrane protein</topology>
    </subcellularLocation>
</comment>
<dbReference type="Pfam" id="PF12947">
    <property type="entry name" value="EGF_3"/>
    <property type="match status" value="1"/>
</dbReference>
<dbReference type="InterPro" id="IPR024731">
    <property type="entry name" value="NELL2-like_EGF"/>
</dbReference>
<evidence type="ECO:0000256" key="8">
    <source>
        <dbReference type="ARBA" id="ARBA00022729"/>
    </source>
</evidence>
<dbReference type="InterPro" id="IPR016187">
    <property type="entry name" value="CTDL_fold"/>
</dbReference>
<keyword evidence="8" id="KW-0732">Signal</keyword>
<dbReference type="InterPro" id="IPR050350">
    <property type="entry name" value="Compl-Cell_Adhes-Reg"/>
</dbReference>
<dbReference type="PROSITE" id="PS01186">
    <property type="entry name" value="EGF_2"/>
    <property type="match status" value="1"/>
</dbReference>